<sequence>MYCYKFLSESIDSLVQFYNEHLHLNGNINDEFNNIISNIDDDDGIIEPIVISNQIENDLQKANNDFIQKFSKSRNEPLIEETLLQNTQIPLTNITNINTINSNNISEFFENSNLKSSKTNMFYETSLNILEWTDQNTIEIKFIS</sequence>
<evidence type="ECO:0000313" key="1">
    <source>
        <dbReference type="EMBL" id="CAI2176491.1"/>
    </source>
</evidence>
<protein>
    <submittedName>
        <fullName evidence="1">17347_t:CDS:1</fullName>
    </submittedName>
</protein>
<evidence type="ECO:0000313" key="2">
    <source>
        <dbReference type="Proteomes" id="UP001153678"/>
    </source>
</evidence>
<keyword evidence="2" id="KW-1185">Reference proteome</keyword>
<accession>A0A9W4WP46</accession>
<proteinExistence type="predicted"/>
<comment type="caution">
    <text evidence="1">The sequence shown here is derived from an EMBL/GenBank/DDBJ whole genome shotgun (WGS) entry which is preliminary data.</text>
</comment>
<name>A0A9W4WP46_9GLOM</name>
<dbReference type="Proteomes" id="UP001153678">
    <property type="component" value="Unassembled WGS sequence"/>
</dbReference>
<reference evidence="1" key="1">
    <citation type="submission" date="2022-08" db="EMBL/GenBank/DDBJ databases">
        <authorList>
            <person name="Kallberg Y."/>
            <person name="Tangrot J."/>
            <person name="Rosling A."/>
        </authorList>
    </citation>
    <scope>NUCLEOTIDE SEQUENCE</scope>
    <source>
        <strain evidence="1">Wild A</strain>
    </source>
</reference>
<organism evidence="1 2">
    <name type="scientific">Funneliformis geosporum</name>
    <dbReference type="NCBI Taxonomy" id="1117311"/>
    <lineage>
        <taxon>Eukaryota</taxon>
        <taxon>Fungi</taxon>
        <taxon>Fungi incertae sedis</taxon>
        <taxon>Mucoromycota</taxon>
        <taxon>Glomeromycotina</taxon>
        <taxon>Glomeromycetes</taxon>
        <taxon>Glomerales</taxon>
        <taxon>Glomeraceae</taxon>
        <taxon>Funneliformis</taxon>
    </lineage>
</organism>
<dbReference type="AlphaFoldDB" id="A0A9W4WP46"/>
<gene>
    <name evidence="1" type="ORF">FWILDA_LOCUS7608</name>
</gene>
<dbReference type="EMBL" id="CAMKVN010001511">
    <property type="protein sequence ID" value="CAI2176491.1"/>
    <property type="molecule type" value="Genomic_DNA"/>
</dbReference>